<proteinExistence type="predicted"/>
<sequence>MSDPENESKSNRRGPKHMRLRYYTSYEEATIVKLWREHLHEITSYTENLTIFREIAFGLQQHRIRLNKQEVRRRISNYRNKYLMERNRMETDPQYKTEWRLYALVDCLFQPETAAPKSTPIVQTERKRIEQIESSIRSELPSLPRFNRHDCRTMKFEQDPNACPFFEGQQAAAAAAAAAQIKTELPNVKTEVKPEFDVEPAMALPAEKRSPLAPANRTLEPQLLPPLSPATDFTAAPPGAARRSRRRTIMPRTGQITLAQIERLRKENELLAEQRDANLADLAMKEREYQQLEQTFDFWLHQQETWMAYLDERGIK</sequence>
<dbReference type="InParanoid" id="B4LRW4"/>
<dbReference type="OMA" id="YYTSYEE"/>
<dbReference type="PhylomeDB" id="B4LRW4"/>
<dbReference type="Proteomes" id="UP000008792">
    <property type="component" value="Unassembled WGS sequence"/>
</dbReference>
<dbReference type="OrthoDB" id="7919885at2759"/>
<dbReference type="FunCoup" id="B4LRW4">
    <property type="interactions" value="121"/>
</dbReference>
<dbReference type="STRING" id="7244.B4LRW4"/>
<evidence type="ECO:0000256" key="2">
    <source>
        <dbReference type="SAM" id="MobiDB-lite"/>
    </source>
</evidence>
<dbReference type="HOGENOM" id="CLU_869523_0_0_1"/>
<protein>
    <submittedName>
        <fullName evidence="3">Uncharacterized protein</fullName>
    </submittedName>
</protein>
<accession>B4LRW4</accession>
<evidence type="ECO:0000256" key="1">
    <source>
        <dbReference type="SAM" id="Coils"/>
    </source>
</evidence>
<evidence type="ECO:0000313" key="4">
    <source>
        <dbReference type="Proteomes" id="UP000008792"/>
    </source>
</evidence>
<feature type="coiled-coil region" evidence="1">
    <location>
        <begin position="261"/>
        <end position="295"/>
    </location>
</feature>
<reference evidence="3 4" key="1">
    <citation type="journal article" date="2007" name="Nature">
        <title>Evolution of genes and genomes on the Drosophila phylogeny.</title>
        <authorList>
            <consortium name="Drosophila 12 Genomes Consortium"/>
            <person name="Clark A.G."/>
            <person name="Eisen M.B."/>
            <person name="Smith D.R."/>
            <person name="Bergman C.M."/>
            <person name="Oliver B."/>
            <person name="Markow T.A."/>
            <person name="Kaufman T.C."/>
            <person name="Kellis M."/>
            <person name="Gelbart W."/>
            <person name="Iyer V.N."/>
            <person name="Pollard D.A."/>
            <person name="Sackton T.B."/>
            <person name="Larracuente A.M."/>
            <person name="Singh N.D."/>
            <person name="Abad J.P."/>
            <person name="Abt D.N."/>
            <person name="Adryan B."/>
            <person name="Aguade M."/>
            <person name="Akashi H."/>
            <person name="Anderson W.W."/>
            <person name="Aquadro C.F."/>
            <person name="Ardell D.H."/>
            <person name="Arguello R."/>
            <person name="Artieri C.G."/>
            <person name="Barbash D.A."/>
            <person name="Barker D."/>
            <person name="Barsanti P."/>
            <person name="Batterham P."/>
            <person name="Batzoglou S."/>
            <person name="Begun D."/>
            <person name="Bhutkar A."/>
            <person name="Blanco E."/>
            <person name="Bosak S.A."/>
            <person name="Bradley R.K."/>
            <person name="Brand A.D."/>
            <person name="Brent M.R."/>
            <person name="Brooks A.N."/>
            <person name="Brown R.H."/>
            <person name="Butlin R.K."/>
            <person name="Caggese C."/>
            <person name="Calvi B.R."/>
            <person name="Bernardo de Carvalho A."/>
            <person name="Caspi A."/>
            <person name="Castrezana S."/>
            <person name="Celniker S.E."/>
            <person name="Chang J.L."/>
            <person name="Chapple C."/>
            <person name="Chatterji S."/>
            <person name="Chinwalla A."/>
            <person name="Civetta A."/>
            <person name="Clifton S.W."/>
            <person name="Comeron J.M."/>
            <person name="Costello J.C."/>
            <person name="Coyne J.A."/>
            <person name="Daub J."/>
            <person name="David R.G."/>
            <person name="Delcher A.L."/>
            <person name="Delehaunty K."/>
            <person name="Do C.B."/>
            <person name="Ebling H."/>
            <person name="Edwards K."/>
            <person name="Eickbush T."/>
            <person name="Evans J.D."/>
            <person name="Filipski A."/>
            <person name="Findeiss S."/>
            <person name="Freyhult E."/>
            <person name="Fulton L."/>
            <person name="Fulton R."/>
            <person name="Garcia A.C."/>
            <person name="Gardiner A."/>
            <person name="Garfield D.A."/>
            <person name="Garvin B.E."/>
            <person name="Gibson G."/>
            <person name="Gilbert D."/>
            <person name="Gnerre S."/>
            <person name="Godfrey J."/>
            <person name="Good R."/>
            <person name="Gotea V."/>
            <person name="Gravely B."/>
            <person name="Greenberg A.J."/>
            <person name="Griffiths-Jones S."/>
            <person name="Gross S."/>
            <person name="Guigo R."/>
            <person name="Gustafson E.A."/>
            <person name="Haerty W."/>
            <person name="Hahn M.W."/>
            <person name="Halligan D.L."/>
            <person name="Halpern A.L."/>
            <person name="Halter G.M."/>
            <person name="Han M.V."/>
            <person name="Heger A."/>
            <person name="Hillier L."/>
            <person name="Hinrichs A.S."/>
            <person name="Holmes I."/>
            <person name="Hoskins R.A."/>
            <person name="Hubisz M.J."/>
            <person name="Hultmark D."/>
            <person name="Huntley M.A."/>
            <person name="Jaffe D.B."/>
            <person name="Jagadeeshan S."/>
            <person name="Jeck W.R."/>
            <person name="Johnson J."/>
            <person name="Jones C.D."/>
            <person name="Jordan W.C."/>
            <person name="Karpen G.H."/>
            <person name="Kataoka E."/>
            <person name="Keightley P.D."/>
            <person name="Kheradpour P."/>
            <person name="Kirkness E.F."/>
            <person name="Koerich L.B."/>
            <person name="Kristiansen K."/>
            <person name="Kudrna D."/>
            <person name="Kulathinal R.J."/>
            <person name="Kumar S."/>
            <person name="Kwok R."/>
            <person name="Lander E."/>
            <person name="Langley C.H."/>
            <person name="Lapoint R."/>
            <person name="Lazzaro B.P."/>
            <person name="Lee S.J."/>
            <person name="Levesque L."/>
            <person name="Li R."/>
            <person name="Lin C.F."/>
            <person name="Lin M.F."/>
            <person name="Lindblad-Toh K."/>
            <person name="Llopart A."/>
            <person name="Long M."/>
            <person name="Low L."/>
            <person name="Lozovsky E."/>
            <person name="Lu J."/>
            <person name="Luo M."/>
            <person name="Machado C.A."/>
            <person name="Makalowski W."/>
            <person name="Marzo M."/>
            <person name="Matsuda M."/>
            <person name="Matzkin L."/>
            <person name="McAllister B."/>
            <person name="McBride C.S."/>
            <person name="McKernan B."/>
            <person name="McKernan K."/>
            <person name="Mendez-Lago M."/>
            <person name="Minx P."/>
            <person name="Mollenhauer M.U."/>
            <person name="Montooth K."/>
            <person name="Mount S.M."/>
            <person name="Mu X."/>
            <person name="Myers E."/>
            <person name="Negre B."/>
            <person name="Newfeld S."/>
            <person name="Nielsen R."/>
            <person name="Noor M.A."/>
            <person name="O'Grady P."/>
            <person name="Pachter L."/>
            <person name="Papaceit M."/>
            <person name="Parisi M.J."/>
            <person name="Parisi M."/>
            <person name="Parts L."/>
            <person name="Pedersen J.S."/>
            <person name="Pesole G."/>
            <person name="Phillippy A.M."/>
            <person name="Ponting C.P."/>
            <person name="Pop M."/>
            <person name="Porcelli D."/>
            <person name="Powell J.R."/>
            <person name="Prohaska S."/>
            <person name="Pruitt K."/>
            <person name="Puig M."/>
            <person name="Quesneville H."/>
            <person name="Ram K.R."/>
            <person name="Rand D."/>
            <person name="Rasmussen M.D."/>
            <person name="Reed L.K."/>
            <person name="Reenan R."/>
            <person name="Reily A."/>
            <person name="Remington K.A."/>
            <person name="Rieger T.T."/>
            <person name="Ritchie M.G."/>
            <person name="Robin C."/>
            <person name="Rogers Y.H."/>
            <person name="Rohde C."/>
            <person name="Rozas J."/>
            <person name="Rubenfield M.J."/>
            <person name="Ruiz A."/>
            <person name="Russo S."/>
            <person name="Salzberg S.L."/>
            <person name="Sanchez-Gracia A."/>
            <person name="Saranga D.J."/>
            <person name="Sato H."/>
            <person name="Schaeffer S.W."/>
            <person name="Schatz M.C."/>
            <person name="Schlenke T."/>
            <person name="Schwartz R."/>
            <person name="Segarra C."/>
            <person name="Singh R.S."/>
            <person name="Sirot L."/>
            <person name="Sirota M."/>
            <person name="Sisneros N.B."/>
            <person name="Smith C.D."/>
            <person name="Smith T.F."/>
            <person name="Spieth J."/>
            <person name="Stage D.E."/>
            <person name="Stark A."/>
            <person name="Stephan W."/>
            <person name="Strausberg R.L."/>
            <person name="Strempel S."/>
            <person name="Sturgill D."/>
            <person name="Sutton G."/>
            <person name="Sutton G.G."/>
            <person name="Tao W."/>
            <person name="Teichmann S."/>
            <person name="Tobari Y.N."/>
            <person name="Tomimura Y."/>
            <person name="Tsolas J.M."/>
            <person name="Valente V.L."/>
            <person name="Venter E."/>
            <person name="Venter J.C."/>
            <person name="Vicario S."/>
            <person name="Vieira F.G."/>
            <person name="Vilella A.J."/>
            <person name="Villasante A."/>
            <person name="Walenz B."/>
            <person name="Wang J."/>
            <person name="Wasserman M."/>
            <person name="Watts T."/>
            <person name="Wilson D."/>
            <person name="Wilson R.K."/>
            <person name="Wing R.A."/>
            <person name="Wolfner M.F."/>
            <person name="Wong A."/>
            <person name="Wong G.K."/>
            <person name="Wu C.I."/>
            <person name="Wu G."/>
            <person name="Yamamoto D."/>
            <person name="Yang H.P."/>
            <person name="Yang S.P."/>
            <person name="Yorke J.A."/>
            <person name="Yoshida K."/>
            <person name="Zdobnov E."/>
            <person name="Zhang P."/>
            <person name="Zhang Y."/>
            <person name="Zimin A.V."/>
            <person name="Baldwin J."/>
            <person name="Abdouelleil A."/>
            <person name="Abdulkadir J."/>
            <person name="Abebe A."/>
            <person name="Abera B."/>
            <person name="Abreu J."/>
            <person name="Acer S.C."/>
            <person name="Aftuck L."/>
            <person name="Alexander A."/>
            <person name="An P."/>
            <person name="Anderson E."/>
            <person name="Anderson S."/>
            <person name="Arachi H."/>
            <person name="Azer M."/>
            <person name="Bachantsang P."/>
            <person name="Barry A."/>
            <person name="Bayul T."/>
            <person name="Berlin A."/>
            <person name="Bessette D."/>
            <person name="Bloom T."/>
            <person name="Blye J."/>
            <person name="Boguslavskiy L."/>
            <person name="Bonnet C."/>
            <person name="Boukhgalter B."/>
            <person name="Bourzgui I."/>
            <person name="Brown A."/>
            <person name="Cahill P."/>
            <person name="Channer S."/>
            <person name="Cheshatsang Y."/>
            <person name="Chuda L."/>
            <person name="Citroen M."/>
            <person name="Collymore A."/>
            <person name="Cooke P."/>
            <person name="Costello M."/>
            <person name="D'Aco K."/>
            <person name="Daza R."/>
            <person name="De Haan G."/>
            <person name="DeGray S."/>
            <person name="DeMaso C."/>
            <person name="Dhargay N."/>
            <person name="Dooley K."/>
            <person name="Dooley E."/>
            <person name="Doricent M."/>
            <person name="Dorje P."/>
            <person name="Dorjee K."/>
            <person name="Dupes A."/>
            <person name="Elong R."/>
            <person name="Falk J."/>
            <person name="Farina A."/>
            <person name="Faro S."/>
            <person name="Ferguson D."/>
            <person name="Fisher S."/>
            <person name="Foley C.D."/>
            <person name="Franke A."/>
            <person name="Friedrich D."/>
            <person name="Gadbois L."/>
            <person name="Gearin G."/>
            <person name="Gearin C.R."/>
            <person name="Giannoukos G."/>
            <person name="Goode T."/>
            <person name="Graham J."/>
            <person name="Grandbois E."/>
            <person name="Grewal S."/>
            <person name="Gyaltsen K."/>
            <person name="Hafez N."/>
            <person name="Hagos B."/>
            <person name="Hall J."/>
            <person name="Henson C."/>
            <person name="Hollinger A."/>
            <person name="Honan T."/>
            <person name="Huard M.D."/>
            <person name="Hughes L."/>
            <person name="Hurhula B."/>
            <person name="Husby M.E."/>
            <person name="Kamat A."/>
            <person name="Kanga B."/>
            <person name="Kashin S."/>
            <person name="Khazanovich D."/>
            <person name="Kisner P."/>
            <person name="Lance K."/>
            <person name="Lara M."/>
            <person name="Lee W."/>
            <person name="Lennon N."/>
            <person name="Letendre F."/>
            <person name="LeVine R."/>
            <person name="Lipovsky A."/>
            <person name="Liu X."/>
            <person name="Liu J."/>
            <person name="Liu S."/>
            <person name="Lokyitsang T."/>
            <person name="Lokyitsang Y."/>
            <person name="Lubonja R."/>
            <person name="Lui A."/>
            <person name="MacDonald P."/>
            <person name="Magnisalis V."/>
            <person name="Maru K."/>
            <person name="Matthews C."/>
            <person name="McCusker W."/>
            <person name="McDonough S."/>
            <person name="Mehta T."/>
            <person name="Meldrim J."/>
            <person name="Meneus L."/>
            <person name="Mihai O."/>
            <person name="Mihalev A."/>
            <person name="Mihova T."/>
            <person name="Mittelman R."/>
            <person name="Mlenga V."/>
            <person name="Montmayeur A."/>
            <person name="Mulrain L."/>
            <person name="Navidi A."/>
            <person name="Naylor J."/>
            <person name="Negash T."/>
            <person name="Nguyen T."/>
            <person name="Nguyen N."/>
            <person name="Nicol R."/>
            <person name="Norbu C."/>
            <person name="Norbu N."/>
            <person name="Novod N."/>
            <person name="O'Neill B."/>
            <person name="Osman S."/>
            <person name="Markiewicz E."/>
            <person name="Oyono O.L."/>
            <person name="Patti C."/>
            <person name="Phunkhang P."/>
            <person name="Pierre F."/>
            <person name="Priest M."/>
            <person name="Raghuraman S."/>
            <person name="Rege F."/>
            <person name="Reyes R."/>
            <person name="Rise C."/>
            <person name="Rogov P."/>
            <person name="Ross K."/>
            <person name="Ryan E."/>
            <person name="Settipalli S."/>
            <person name="Shea T."/>
            <person name="Sherpa N."/>
            <person name="Shi L."/>
            <person name="Shih D."/>
            <person name="Sparrow T."/>
            <person name="Spaulding J."/>
            <person name="Stalker J."/>
            <person name="Stange-Thomann N."/>
            <person name="Stavropoulos S."/>
            <person name="Stone C."/>
            <person name="Strader C."/>
            <person name="Tesfaye S."/>
            <person name="Thomson T."/>
            <person name="Thoulutsang Y."/>
            <person name="Thoulutsang D."/>
            <person name="Topham K."/>
            <person name="Topping I."/>
            <person name="Tsamla T."/>
            <person name="Vassiliev H."/>
            <person name="Vo A."/>
            <person name="Wangchuk T."/>
            <person name="Wangdi T."/>
            <person name="Weiand M."/>
            <person name="Wilkinson J."/>
            <person name="Wilson A."/>
            <person name="Yadav S."/>
            <person name="Young G."/>
            <person name="Yu Q."/>
            <person name="Zembek L."/>
            <person name="Zhong D."/>
            <person name="Zimmer A."/>
            <person name="Zwirko Z."/>
            <person name="Jaffe D.B."/>
            <person name="Alvarez P."/>
            <person name="Brockman W."/>
            <person name="Butler J."/>
            <person name="Chin C."/>
            <person name="Gnerre S."/>
            <person name="Grabherr M."/>
            <person name="Kleber M."/>
            <person name="Mauceli E."/>
            <person name="MacCallum I."/>
        </authorList>
    </citation>
    <scope>NUCLEOTIDE SEQUENCE [LARGE SCALE GENOMIC DNA]</scope>
    <source>
        <strain evidence="4">Tucson 15010-1051.87</strain>
    </source>
</reference>
<name>B4LRW4_DROVI</name>
<dbReference type="AlphaFoldDB" id="B4LRW4"/>
<keyword evidence="4" id="KW-1185">Reference proteome</keyword>
<evidence type="ECO:0000313" key="3">
    <source>
        <dbReference type="EMBL" id="EDW63640.1"/>
    </source>
</evidence>
<feature type="region of interest" description="Disordered" evidence="2">
    <location>
        <begin position="222"/>
        <end position="244"/>
    </location>
</feature>
<dbReference type="EMBL" id="CH940649">
    <property type="protein sequence ID" value="EDW63640.1"/>
    <property type="molecule type" value="Genomic_DNA"/>
</dbReference>
<dbReference type="GO" id="GO:0016604">
    <property type="term" value="C:nuclear body"/>
    <property type="evidence" value="ECO:0007669"/>
    <property type="project" value="TreeGrafter"/>
</dbReference>
<dbReference type="InterPro" id="IPR026095">
    <property type="entry name" value="Myb/SANT-like_DNA-bd_dom_prot"/>
</dbReference>
<dbReference type="KEGG" id="dvi:6628592"/>
<dbReference type="PANTHER" id="PTHR22666:SF3">
    <property type="entry name" value="MYB_SANT-LIKE DNA-BINDING DOMAIN-CONTAINING PROTEIN 1"/>
    <property type="match status" value="1"/>
</dbReference>
<keyword evidence="1" id="KW-0175">Coiled coil</keyword>
<organism evidence="3 4">
    <name type="scientific">Drosophila virilis</name>
    <name type="common">Fruit fly</name>
    <dbReference type="NCBI Taxonomy" id="7244"/>
    <lineage>
        <taxon>Eukaryota</taxon>
        <taxon>Metazoa</taxon>
        <taxon>Ecdysozoa</taxon>
        <taxon>Arthropoda</taxon>
        <taxon>Hexapoda</taxon>
        <taxon>Insecta</taxon>
        <taxon>Pterygota</taxon>
        <taxon>Neoptera</taxon>
        <taxon>Endopterygota</taxon>
        <taxon>Diptera</taxon>
        <taxon>Brachycera</taxon>
        <taxon>Muscomorpha</taxon>
        <taxon>Ephydroidea</taxon>
        <taxon>Drosophilidae</taxon>
        <taxon>Drosophila</taxon>
    </lineage>
</organism>
<dbReference type="PANTHER" id="PTHR22666">
    <property type="entry name" value="MYB_SANT-LIKE DNA-BINDING DOMAIN-CONTAINING PROTEIN 1"/>
    <property type="match status" value="1"/>
</dbReference>
<gene>
    <name evidence="3" type="primary">Dvir\GJ15908</name>
    <name evidence="3" type="ORF">Dvir_GJ15908</name>
</gene>
<dbReference type="GO" id="GO:0045893">
    <property type="term" value="P:positive regulation of DNA-templated transcription"/>
    <property type="evidence" value="ECO:0007669"/>
    <property type="project" value="TreeGrafter"/>
</dbReference>
<dbReference type="SMR" id="B4LRW4"/>
<dbReference type="eggNOG" id="ENOG502T9XM">
    <property type="taxonomic scope" value="Eukaryota"/>
</dbReference>